<dbReference type="RefSeq" id="XP_018988230.1">
    <property type="nucleotide sequence ID" value="XM_019127634.1"/>
</dbReference>
<protein>
    <recommendedName>
        <fullName evidence="9">C2H2-type domain-containing protein</fullName>
    </recommendedName>
</protein>
<evidence type="ECO:0000256" key="4">
    <source>
        <dbReference type="ARBA" id="ARBA00022771"/>
    </source>
</evidence>
<evidence type="ECO:0000259" key="9">
    <source>
        <dbReference type="PROSITE" id="PS50157"/>
    </source>
</evidence>
<evidence type="ECO:0000256" key="8">
    <source>
        <dbReference type="SAM" id="MobiDB-lite"/>
    </source>
</evidence>
<evidence type="ECO:0000256" key="7">
    <source>
        <dbReference type="PROSITE-ProRule" id="PRU00042"/>
    </source>
</evidence>
<evidence type="ECO:0000256" key="6">
    <source>
        <dbReference type="ARBA" id="ARBA00023242"/>
    </source>
</evidence>
<dbReference type="OrthoDB" id="6077919at2759"/>
<feature type="region of interest" description="Disordered" evidence="8">
    <location>
        <begin position="312"/>
        <end position="335"/>
    </location>
</feature>
<name>A0A1E3R0K4_9ASCO</name>
<dbReference type="FunFam" id="3.30.160.60:FF:000145">
    <property type="entry name" value="Zinc finger protein 574"/>
    <property type="match status" value="1"/>
</dbReference>
<keyword evidence="2" id="KW-0479">Metal-binding</keyword>
<evidence type="ECO:0000256" key="2">
    <source>
        <dbReference type="ARBA" id="ARBA00022723"/>
    </source>
</evidence>
<dbReference type="PANTHER" id="PTHR40626">
    <property type="entry name" value="MIP31509P"/>
    <property type="match status" value="1"/>
</dbReference>
<feature type="region of interest" description="Disordered" evidence="8">
    <location>
        <begin position="91"/>
        <end position="119"/>
    </location>
</feature>
<feature type="compositionally biased region" description="Low complexity" evidence="8">
    <location>
        <begin position="433"/>
        <end position="460"/>
    </location>
</feature>
<dbReference type="GO" id="GO:0008270">
    <property type="term" value="F:zinc ion binding"/>
    <property type="evidence" value="ECO:0007669"/>
    <property type="project" value="UniProtKB-KW"/>
</dbReference>
<dbReference type="GeneID" id="30145487"/>
<gene>
    <name evidence="10" type="ORF">BABINDRAFT_159395</name>
</gene>
<sequence>MVDTSEVSPGTQTYDPPLQPIPKKSALIKTSKPRPHVCPICTRAFARLEHLKRHERSHTNEKPFQCAACGRCFARRDLVLRHQQKLHSSLGVHTVDSDEEQDAVPMERNDSEEKKKPNKDEHINILLNNTDPNHPLPQDMRGYVAPASDPPFASSFPNSPTAGTPYFAPQQFTPPSTTFAPQFCQPQYFTTPSNTGTPLSSVQSQSYSSVNLVGLDSPVHSLPVGSPMDRPLFKSQYLRNPSMTSLVLEATTRPGSFAAHAPIPTEGHPPAPGANTRDVLPLRTNAFDEPPLKKLGPSELYRSRHNSFSASSAFSYTSRKEARTMRQEQQSHSIPEAPHQIGYASPQLTPAANGHDFDCGEHGFSLEKEQGANMSLDIDIPVLQQFLGSGGGAGYDEGSESLEADLNHDWLDEFINAPLDNDLPDPSHHIGFTDLSSLSSTPHTHTPSEPSSTSTTNSDDIPLMFRNRQMDLFKEVKEEVPSLGPNELRAQPASAGPATGRGLLTSHTQLFTPELRDSILASNNLRDDQFPPLSDLNQYLYLYEKEFDKYFPFVHIPALVRPKWFFPDASDDPFEHYPLLLCMAAVGAFYSFHARNSLLLYNILRFQLHAFMEKRKSFNHQTIPLWITQSAILHAFLGNFNNNSHEVAYDTTRQIHSLIGLIKATALTEPWEKFAMPPPVLDSQRNDSAETLFASYAYFVVAQSRVRTVHVALMLSIFLLTLLEAPVPLEARDIRCGSPCRVEALWKAQDPAAWGVQLQIHHYVLDSKYSLIQLSNGEPFDHVMEQFENYHHCDQQLSFKTLLSMLMCVSETIINERDKLKRDESNSIIKAAKWRLNQRPQIETLLRAWEMVYVRNGGLLMVNDSNIHMLTQVPVVKLILPVLSLAKIKLSIDLTPVMQKAFVKDWDGMSADLKRLDNDSEALRESNGYSLDIIQVWIDNISIVNNAERSAVRTPIFFLTCIFAAVLITAEYVYSVEQWAHAYLRAQSSLSLNPVDRAAWLRAEKVLRGVEEMISRNSRVSYSEYLRREAKGALDMGKLDDDLMALALDPDTDLTRLASTIASSRLSTRALSLGVRILGDAPVWPAAMLFAEGLKARAICITREKDASCTSS</sequence>
<dbReference type="PANTHER" id="PTHR40626:SF13">
    <property type="entry name" value="RESPIRATION FACTOR 2-RELATED"/>
    <property type="match status" value="1"/>
</dbReference>
<reference evidence="11" key="1">
    <citation type="submission" date="2016-05" db="EMBL/GenBank/DDBJ databases">
        <title>Comparative genomics of biotechnologically important yeasts.</title>
        <authorList>
            <consortium name="DOE Joint Genome Institute"/>
            <person name="Riley R."/>
            <person name="Haridas S."/>
            <person name="Wolfe K.H."/>
            <person name="Lopes M.R."/>
            <person name="Hittinger C.T."/>
            <person name="Goker M."/>
            <person name="Salamov A."/>
            <person name="Wisecaver J."/>
            <person name="Long T.M."/>
            <person name="Aerts A.L."/>
            <person name="Barry K."/>
            <person name="Choi C."/>
            <person name="Clum A."/>
            <person name="Coughlan A.Y."/>
            <person name="Deshpande S."/>
            <person name="Douglass A.P."/>
            <person name="Hanson S.J."/>
            <person name="Klenk H.-P."/>
            <person name="Labutti K."/>
            <person name="Lapidus A."/>
            <person name="Lindquist E."/>
            <person name="Lipzen A."/>
            <person name="Meier-Kolthoff J.P."/>
            <person name="Ohm R.A."/>
            <person name="Otillar R.P."/>
            <person name="Pangilinan J."/>
            <person name="Peng Y."/>
            <person name="Rokas A."/>
            <person name="Rosa C.A."/>
            <person name="Scheuner C."/>
            <person name="Sibirny A.A."/>
            <person name="Slot J.C."/>
            <person name="Stielow J.B."/>
            <person name="Sun H."/>
            <person name="Kurtzman C.P."/>
            <person name="Blackwell M."/>
            <person name="Grigoriev I.V."/>
            <person name="Jeffries T.W."/>
        </authorList>
    </citation>
    <scope>NUCLEOTIDE SEQUENCE [LARGE SCALE GENOMIC DNA]</scope>
    <source>
        <strain evidence="11">NRRL Y-12698</strain>
    </source>
</reference>
<evidence type="ECO:0000313" key="10">
    <source>
        <dbReference type="EMBL" id="ODQ82902.1"/>
    </source>
</evidence>
<feature type="domain" description="C2H2-type" evidence="9">
    <location>
        <begin position="36"/>
        <end position="63"/>
    </location>
</feature>
<keyword evidence="4 7" id="KW-0863">Zinc-finger</keyword>
<dbReference type="SUPFAM" id="SSF57667">
    <property type="entry name" value="beta-beta-alpha zinc fingers"/>
    <property type="match status" value="1"/>
</dbReference>
<dbReference type="InterPro" id="IPR036236">
    <property type="entry name" value="Znf_C2H2_sf"/>
</dbReference>
<dbReference type="AlphaFoldDB" id="A0A1E3R0K4"/>
<evidence type="ECO:0000313" key="11">
    <source>
        <dbReference type="Proteomes" id="UP000094336"/>
    </source>
</evidence>
<keyword evidence="11" id="KW-1185">Reference proteome</keyword>
<dbReference type="InterPro" id="IPR013087">
    <property type="entry name" value="Znf_C2H2_type"/>
</dbReference>
<keyword evidence="6" id="KW-0539">Nucleus</keyword>
<evidence type="ECO:0000256" key="3">
    <source>
        <dbReference type="ARBA" id="ARBA00022737"/>
    </source>
</evidence>
<dbReference type="STRING" id="984486.A0A1E3R0K4"/>
<dbReference type="PROSITE" id="PS50157">
    <property type="entry name" value="ZINC_FINGER_C2H2_2"/>
    <property type="match status" value="2"/>
</dbReference>
<dbReference type="SMART" id="SM00355">
    <property type="entry name" value="ZnF_C2H2"/>
    <property type="match status" value="2"/>
</dbReference>
<dbReference type="GO" id="GO:0000978">
    <property type="term" value="F:RNA polymerase II cis-regulatory region sequence-specific DNA binding"/>
    <property type="evidence" value="ECO:0007669"/>
    <property type="project" value="InterPro"/>
</dbReference>
<evidence type="ECO:0000256" key="1">
    <source>
        <dbReference type="ARBA" id="ARBA00004123"/>
    </source>
</evidence>
<dbReference type="GO" id="GO:0000981">
    <property type="term" value="F:DNA-binding transcription factor activity, RNA polymerase II-specific"/>
    <property type="evidence" value="ECO:0007669"/>
    <property type="project" value="InterPro"/>
</dbReference>
<dbReference type="Proteomes" id="UP000094336">
    <property type="component" value="Unassembled WGS sequence"/>
</dbReference>
<dbReference type="InterPro" id="IPR051059">
    <property type="entry name" value="VerF-like"/>
</dbReference>
<feature type="compositionally biased region" description="Basic and acidic residues" evidence="8">
    <location>
        <begin position="105"/>
        <end position="119"/>
    </location>
</feature>
<dbReference type="GO" id="GO:0005634">
    <property type="term" value="C:nucleus"/>
    <property type="evidence" value="ECO:0007669"/>
    <property type="project" value="UniProtKB-SubCell"/>
</dbReference>
<keyword evidence="5" id="KW-0862">Zinc</keyword>
<feature type="region of interest" description="Disordered" evidence="8">
    <location>
        <begin position="426"/>
        <end position="461"/>
    </location>
</feature>
<feature type="region of interest" description="Disordered" evidence="8">
    <location>
        <begin position="1"/>
        <end position="34"/>
    </location>
</feature>
<dbReference type="GO" id="GO:0000785">
    <property type="term" value="C:chromatin"/>
    <property type="evidence" value="ECO:0007669"/>
    <property type="project" value="TreeGrafter"/>
</dbReference>
<organism evidence="10 11">
    <name type="scientific">Babjeviella inositovora NRRL Y-12698</name>
    <dbReference type="NCBI Taxonomy" id="984486"/>
    <lineage>
        <taxon>Eukaryota</taxon>
        <taxon>Fungi</taxon>
        <taxon>Dikarya</taxon>
        <taxon>Ascomycota</taxon>
        <taxon>Saccharomycotina</taxon>
        <taxon>Pichiomycetes</taxon>
        <taxon>Serinales incertae sedis</taxon>
        <taxon>Babjeviella</taxon>
    </lineage>
</organism>
<dbReference type="Gene3D" id="3.30.160.60">
    <property type="entry name" value="Classic Zinc Finger"/>
    <property type="match status" value="2"/>
</dbReference>
<feature type="domain" description="C2H2-type" evidence="9">
    <location>
        <begin position="64"/>
        <end position="88"/>
    </location>
</feature>
<proteinExistence type="predicted"/>
<dbReference type="EMBL" id="KV454426">
    <property type="protein sequence ID" value="ODQ82902.1"/>
    <property type="molecule type" value="Genomic_DNA"/>
</dbReference>
<dbReference type="Pfam" id="PF00096">
    <property type="entry name" value="zf-C2H2"/>
    <property type="match status" value="2"/>
</dbReference>
<evidence type="ECO:0000256" key="5">
    <source>
        <dbReference type="ARBA" id="ARBA00022833"/>
    </source>
</evidence>
<accession>A0A1E3R0K4</accession>
<dbReference type="FunFam" id="3.30.160.60:FF:002058">
    <property type="entry name" value="YML081W-like protein"/>
    <property type="match status" value="1"/>
</dbReference>
<dbReference type="CDD" id="cd12148">
    <property type="entry name" value="fungal_TF_MHR"/>
    <property type="match status" value="1"/>
</dbReference>
<keyword evidence="3" id="KW-0677">Repeat</keyword>
<dbReference type="PROSITE" id="PS00028">
    <property type="entry name" value="ZINC_FINGER_C2H2_1"/>
    <property type="match status" value="2"/>
</dbReference>
<feature type="compositionally biased region" description="Polar residues" evidence="8">
    <location>
        <begin position="1"/>
        <end position="14"/>
    </location>
</feature>
<comment type="subcellular location">
    <subcellularLocation>
        <location evidence="1">Nucleus</location>
    </subcellularLocation>
</comment>